<keyword evidence="2" id="KW-1185">Reference proteome</keyword>
<comment type="caution">
    <text evidence="1">The sequence shown here is derived from an EMBL/GenBank/DDBJ whole genome shotgun (WGS) entry which is preliminary data.</text>
</comment>
<gene>
    <name evidence="1" type="primary">wbmP</name>
    <name evidence="1" type="ORF">GCM10007853_25940</name>
</gene>
<evidence type="ECO:0000313" key="1">
    <source>
        <dbReference type="EMBL" id="GLQ24720.1"/>
    </source>
</evidence>
<reference evidence="1" key="2">
    <citation type="submission" date="2023-01" db="EMBL/GenBank/DDBJ databases">
        <title>Draft genome sequence of Algimonas ampicilliniresistens strain NBRC 108219.</title>
        <authorList>
            <person name="Sun Q."/>
            <person name="Mori K."/>
        </authorList>
    </citation>
    <scope>NUCLEOTIDE SEQUENCE</scope>
    <source>
        <strain evidence="1">NBRC 108219</strain>
    </source>
</reference>
<evidence type="ECO:0008006" key="3">
    <source>
        <dbReference type="Google" id="ProtNLM"/>
    </source>
</evidence>
<accession>A0ABQ5VBA9</accession>
<dbReference type="RefSeq" id="WP_284391482.1">
    <property type="nucleotide sequence ID" value="NZ_BSNK01000002.1"/>
</dbReference>
<evidence type="ECO:0000313" key="2">
    <source>
        <dbReference type="Proteomes" id="UP001161391"/>
    </source>
</evidence>
<dbReference type="Pfam" id="PF08889">
    <property type="entry name" value="WbqC"/>
    <property type="match status" value="1"/>
</dbReference>
<name>A0ABQ5VBA9_9PROT</name>
<proteinExistence type="predicted"/>
<dbReference type="InterPro" id="IPR014985">
    <property type="entry name" value="WbqC"/>
</dbReference>
<dbReference type="Proteomes" id="UP001161391">
    <property type="component" value="Unassembled WGS sequence"/>
</dbReference>
<sequence length="235" mass="26197">MSRICAIHQPNFFPWMGYFDKIRRADTFVFLDAVDYPRSGSGGMGSWSNRVKIAVQGEPAWFGCPVDKKTSDGAIMDVCIAADPRWKKKALKTIQMNYAKSPNFDRAMSLVTDLIQQDTRSIADFNIHAVETIAHVLGLETPFVRQSALDTKNASTSLLIEICDAVDCDTYLAGGGAGGYQEDDLFEQAGIRLEYQGFTPHPYGDENQFQPGLSVIDYLFHAEGIEFDRFKGNRS</sequence>
<reference evidence="1" key="1">
    <citation type="journal article" date="2014" name="Int. J. Syst. Evol. Microbiol.">
        <title>Complete genome of a new Firmicutes species belonging to the dominant human colonic microbiota ('Ruminococcus bicirculans') reveals two chromosomes and a selective capacity to utilize plant glucans.</title>
        <authorList>
            <consortium name="NISC Comparative Sequencing Program"/>
            <person name="Wegmann U."/>
            <person name="Louis P."/>
            <person name="Goesmann A."/>
            <person name="Henrissat B."/>
            <person name="Duncan S.H."/>
            <person name="Flint H.J."/>
        </authorList>
    </citation>
    <scope>NUCLEOTIDE SEQUENCE</scope>
    <source>
        <strain evidence="1">NBRC 108219</strain>
    </source>
</reference>
<protein>
    <recommendedName>
        <fullName evidence="3">WbmP</fullName>
    </recommendedName>
</protein>
<dbReference type="EMBL" id="BSNK01000002">
    <property type="protein sequence ID" value="GLQ24720.1"/>
    <property type="molecule type" value="Genomic_DNA"/>
</dbReference>
<organism evidence="1 2">
    <name type="scientific">Algimonas ampicilliniresistens</name>
    <dbReference type="NCBI Taxonomy" id="1298735"/>
    <lineage>
        <taxon>Bacteria</taxon>
        <taxon>Pseudomonadati</taxon>
        <taxon>Pseudomonadota</taxon>
        <taxon>Alphaproteobacteria</taxon>
        <taxon>Maricaulales</taxon>
        <taxon>Robiginitomaculaceae</taxon>
        <taxon>Algimonas</taxon>
    </lineage>
</organism>